<evidence type="ECO:0000313" key="19">
    <source>
        <dbReference type="EMBL" id="TMQ47806.1"/>
    </source>
</evidence>
<evidence type="ECO:0000256" key="15">
    <source>
        <dbReference type="HAMAP-Rule" id="MF_00605"/>
    </source>
</evidence>
<protein>
    <recommendedName>
        <fullName evidence="6 15">tRNA (guanine-N(1)-)-methyltransferase</fullName>
        <ecNumber evidence="5 15">2.1.1.228</ecNumber>
    </recommendedName>
    <alternativeName>
        <fullName evidence="12 15">M1G-methyltransferase</fullName>
    </alternativeName>
    <alternativeName>
        <fullName evidence="13 15">tRNA [GM37] methyltransferase</fullName>
    </alternativeName>
</protein>
<dbReference type="GO" id="GO:0005829">
    <property type="term" value="C:cytosol"/>
    <property type="evidence" value="ECO:0007669"/>
    <property type="project" value="TreeGrafter"/>
</dbReference>
<sequence>MRFSILTLNPGFFRGALDEGMIRIAREKGLLEVALVPIRDFTDDRYGTTDDYPYGGGAGMVMKAQPILRAYESVRRETPGKPPRTLVTSPQGRTLTQRWARELAEEPEIAVLCGRYKGIDERVIPLLGAEEISIGDYVLSGGEPAAIVILDALARLIPGVLGDAESAEADSFSEPLLDAPVYTRPEDIESRRVPDVLLSGDHERIRIWRRREALRRTWLKRPDLLLGRKLSDEDQSLLDEIKKEEGR</sequence>
<dbReference type="PIRSF" id="PIRSF000386">
    <property type="entry name" value="tRNA_mtase"/>
    <property type="match status" value="1"/>
</dbReference>
<comment type="subcellular location">
    <subcellularLocation>
        <location evidence="2 15 17">Cytoplasm</location>
    </subcellularLocation>
</comment>
<keyword evidence="10 15" id="KW-0949">S-adenosyl-L-methionine</keyword>
<feature type="binding site" evidence="15 16">
    <location>
        <begin position="134"/>
        <end position="139"/>
    </location>
    <ligand>
        <name>S-adenosyl-L-methionine</name>
        <dbReference type="ChEBI" id="CHEBI:59789"/>
    </ligand>
</feature>
<evidence type="ECO:0000256" key="7">
    <source>
        <dbReference type="ARBA" id="ARBA00022490"/>
    </source>
</evidence>
<evidence type="ECO:0000256" key="4">
    <source>
        <dbReference type="ARBA" id="ARBA00011738"/>
    </source>
</evidence>
<evidence type="ECO:0000256" key="9">
    <source>
        <dbReference type="ARBA" id="ARBA00022679"/>
    </source>
</evidence>
<dbReference type="CDD" id="cd18080">
    <property type="entry name" value="TrmD-like"/>
    <property type="match status" value="1"/>
</dbReference>
<dbReference type="NCBIfam" id="TIGR00088">
    <property type="entry name" value="trmD"/>
    <property type="match status" value="1"/>
</dbReference>
<gene>
    <name evidence="15 19" type="primary">trmD</name>
    <name evidence="19" type="ORF">E6K71_08975</name>
</gene>
<evidence type="ECO:0000256" key="11">
    <source>
        <dbReference type="ARBA" id="ARBA00022694"/>
    </source>
</evidence>
<keyword evidence="7 15" id="KW-0963">Cytoplasm</keyword>
<proteinExistence type="inferred from homology"/>
<feature type="binding site" evidence="15 16">
    <location>
        <position position="114"/>
    </location>
    <ligand>
        <name>S-adenosyl-L-methionine</name>
        <dbReference type="ChEBI" id="CHEBI:59789"/>
    </ligand>
</feature>
<keyword evidence="9 15" id="KW-0808">Transferase</keyword>
<dbReference type="EC" id="2.1.1.228" evidence="5 15"/>
<evidence type="ECO:0000256" key="3">
    <source>
        <dbReference type="ARBA" id="ARBA00007630"/>
    </source>
</evidence>
<reference evidence="19 20" key="1">
    <citation type="journal article" date="2019" name="Nat. Microbiol.">
        <title>Mediterranean grassland soil C-N compound turnover is dependent on rainfall and depth, and is mediated by genomically divergent microorganisms.</title>
        <authorList>
            <person name="Diamond S."/>
            <person name="Andeer P.F."/>
            <person name="Li Z."/>
            <person name="Crits-Christoph A."/>
            <person name="Burstein D."/>
            <person name="Anantharaman K."/>
            <person name="Lane K.R."/>
            <person name="Thomas B.C."/>
            <person name="Pan C."/>
            <person name="Northen T.R."/>
            <person name="Banfield J.F."/>
        </authorList>
    </citation>
    <scope>NUCLEOTIDE SEQUENCE [LARGE SCALE GENOMIC DNA]</scope>
    <source>
        <strain evidence="19">WS_1</strain>
    </source>
</reference>
<dbReference type="GO" id="GO:0052906">
    <property type="term" value="F:tRNA (guanine(37)-N1)-methyltransferase activity"/>
    <property type="evidence" value="ECO:0007669"/>
    <property type="project" value="UniProtKB-UniRule"/>
</dbReference>
<evidence type="ECO:0000256" key="12">
    <source>
        <dbReference type="ARBA" id="ARBA00029736"/>
    </source>
</evidence>
<evidence type="ECO:0000256" key="8">
    <source>
        <dbReference type="ARBA" id="ARBA00022603"/>
    </source>
</evidence>
<evidence type="ECO:0000256" key="16">
    <source>
        <dbReference type="PIRSR" id="PIRSR000386-1"/>
    </source>
</evidence>
<dbReference type="Pfam" id="PF01746">
    <property type="entry name" value="tRNA_m1G_MT"/>
    <property type="match status" value="1"/>
</dbReference>
<dbReference type="InterPro" id="IPR029026">
    <property type="entry name" value="tRNA_m1G_MTases_N"/>
</dbReference>
<dbReference type="Gene3D" id="3.40.1280.10">
    <property type="match status" value="1"/>
</dbReference>
<evidence type="ECO:0000256" key="1">
    <source>
        <dbReference type="ARBA" id="ARBA00002634"/>
    </source>
</evidence>
<evidence type="ECO:0000256" key="5">
    <source>
        <dbReference type="ARBA" id="ARBA00012807"/>
    </source>
</evidence>
<feature type="domain" description="tRNA methyltransferase TRMD/TRM10-type" evidence="18">
    <location>
        <begin position="1"/>
        <end position="225"/>
    </location>
</feature>
<dbReference type="InterPro" id="IPR023148">
    <property type="entry name" value="tRNA_m1G_MeTrfase_C_sf"/>
</dbReference>
<evidence type="ECO:0000256" key="10">
    <source>
        <dbReference type="ARBA" id="ARBA00022691"/>
    </source>
</evidence>
<evidence type="ECO:0000256" key="17">
    <source>
        <dbReference type="RuleBase" id="RU003464"/>
    </source>
</evidence>
<dbReference type="Gene3D" id="1.10.1270.20">
    <property type="entry name" value="tRNA(m1g37)methyltransferase, domain 2"/>
    <property type="match status" value="1"/>
</dbReference>
<evidence type="ECO:0000256" key="2">
    <source>
        <dbReference type="ARBA" id="ARBA00004496"/>
    </source>
</evidence>
<dbReference type="InterPro" id="IPR002649">
    <property type="entry name" value="tRNA_m1G_MeTrfase_TrmD"/>
</dbReference>
<dbReference type="HAMAP" id="MF_00605">
    <property type="entry name" value="TrmD"/>
    <property type="match status" value="1"/>
</dbReference>
<dbReference type="GO" id="GO:0002939">
    <property type="term" value="P:tRNA N1-guanine methylation"/>
    <property type="evidence" value="ECO:0007669"/>
    <property type="project" value="TreeGrafter"/>
</dbReference>
<dbReference type="InterPro" id="IPR029028">
    <property type="entry name" value="Alpha/beta_knot_MTases"/>
</dbReference>
<organism evidence="19 20">
    <name type="scientific">Eiseniibacteriota bacterium</name>
    <dbReference type="NCBI Taxonomy" id="2212470"/>
    <lineage>
        <taxon>Bacteria</taxon>
        <taxon>Candidatus Eiseniibacteriota</taxon>
    </lineage>
</organism>
<evidence type="ECO:0000256" key="13">
    <source>
        <dbReference type="ARBA" id="ARBA00033392"/>
    </source>
</evidence>
<evidence type="ECO:0000256" key="14">
    <source>
        <dbReference type="ARBA" id="ARBA00047783"/>
    </source>
</evidence>
<dbReference type="FunFam" id="3.40.1280.10:FF:000001">
    <property type="entry name" value="tRNA (guanine-N(1)-)-methyltransferase"/>
    <property type="match status" value="1"/>
</dbReference>
<dbReference type="SUPFAM" id="SSF75217">
    <property type="entry name" value="alpha/beta knot"/>
    <property type="match status" value="1"/>
</dbReference>
<comment type="caution">
    <text evidence="19">The sequence shown here is derived from an EMBL/GenBank/DDBJ whole genome shotgun (WGS) entry which is preliminary data.</text>
</comment>
<dbReference type="AlphaFoldDB" id="A0A538S8Z4"/>
<dbReference type="EMBL" id="VBOR01000096">
    <property type="protein sequence ID" value="TMQ47806.1"/>
    <property type="molecule type" value="Genomic_DNA"/>
</dbReference>
<name>A0A538S8Z4_UNCEI</name>
<comment type="catalytic activity">
    <reaction evidence="14 15 17">
        <text>guanosine(37) in tRNA + S-adenosyl-L-methionine = N(1)-methylguanosine(37) in tRNA + S-adenosyl-L-homocysteine + H(+)</text>
        <dbReference type="Rhea" id="RHEA:36899"/>
        <dbReference type="Rhea" id="RHEA-COMP:10145"/>
        <dbReference type="Rhea" id="RHEA-COMP:10147"/>
        <dbReference type="ChEBI" id="CHEBI:15378"/>
        <dbReference type="ChEBI" id="CHEBI:57856"/>
        <dbReference type="ChEBI" id="CHEBI:59789"/>
        <dbReference type="ChEBI" id="CHEBI:73542"/>
        <dbReference type="ChEBI" id="CHEBI:74269"/>
        <dbReference type="EC" id="2.1.1.228"/>
    </reaction>
</comment>
<accession>A0A538S8Z4</accession>
<dbReference type="InterPro" id="IPR016009">
    <property type="entry name" value="tRNA_MeTrfase_TRMD/TRM10"/>
</dbReference>
<comment type="similarity">
    <text evidence="3 15 17">Belongs to the RNA methyltransferase TrmD family.</text>
</comment>
<dbReference type="PANTHER" id="PTHR46417">
    <property type="entry name" value="TRNA (GUANINE-N(1)-)-METHYLTRANSFERASE"/>
    <property type="match status" value="1"/>
</dbReference>
<evidence type="ECO:0000259" key="18">
    <source>
        <dbReference type="Pfam" id="PF01746"/>
    </source>
</evidence>
<dbReference type="NCBIfam" id="NF000648">
    <property type="entry name" value="PRK00026.1"/>
    <property type="match status" value="1"/>
</dbReference>
<evidence type="ECO:0000256" key="6">
    <source>
        <dbReference type="ARBA" id="ARBA00014679"/>
    </source>
</evidence>
<keyword evidence="11 15" id="KW-0819">tRNA processing</keyword>
<comment type="function">
    <text evidence="1 15 17">Specifically methylates guanosine-37 in various tRNAs.</text>
</comment>
<dbReference type="PANTHER" id="PTHR46417:SF1">
    <property type="entry name" value="TRNA (GUANINE-N(1)-)-METHYLTRANSFERASE"/>
    <property type="match status" value="1"/>
</dbReference>
<evidence type="ECO:0000313" key="20">
    <source>
        <dbReference type="Proteomes" id="UP000316292"/>
    </source>
</evidence>
<dbReference type="Proteomes" id="UP000316292">
    <property type="component" value="Unassembled WGS sequence"/>
</dbReference>
<comment type="subunit">
    <text evidence="4 15 17">Homodimer.</text>
</comment>
<dbReference type="FunFam" id="1.10.1270.20:FF:000001">
    <property type="entry name" value="tRNA (guanine-N(1)-)-methyltransferase"/>
    <property type="match status" value="1"/>
</dbReference>
<keyword evidence="8 15" id="KW-0489">Methyltransferase</keyword>